<keyword evidence="5" id="KW-0206">Cytoskeleton</keyword>
<evidence type="ECO:0000256" key="4">
    <source>
        <dbReference type="ARBA" id="ARBA00023175"/>
    </source>
</evidence>
<name>A0A8S5S6T6_9CAUD</name>
<evidence type="ECO:0000256" key="2">
    <source>
        <dbReference type="ARBA" id="ARBA00022465"/>
    </source>
</evidence>
<feature type="coiled-coil region" evidence="6">
    <location>
        <begin position="139"/>
        <end position="173"/>
    </location>
</feature>
<keyword evidence="3" id="KW-0963">Cytoplasm</keyword>
<evidence type="ECO:0000256" key="6">
    <source>
        <dbReference type="SAM" id="Coils"/>
    </source>
</evidence>
<accession>A0A8S5S6T6</accession>
<dbReference type="GO" id="GO:0098003">
    <property type="term" value="P:viral tail assembly"/>
    <property type="evidence" value="ECO:0007669"/>
    <property type="project" value="UniProtKB-KW"/>
</dbReference>
<dbReference type="SUPFAM" id="SSF57997">
    <property type="entry name" value="Tropomyosin"/>
    <property type="match status" value="1"/>
</dbReference>
<dbReference type="InterPro" id="IPR047149">
    <property type="entry name" value="KIF11-like"/>
</dbReference>
<sequence>MDKVGVILTAEGVGSFTSALKQGENALRQLQAEAKRNIASLGSGGKAYDVYKAKMNGLSSQMKQSASNVNLLKSRYDALKQSTTQLPKEIDKLSSSLRQKQATLKTTGTLLQSQKEHLKHLQSTYGKTSEAALKYKDVVANTSKAYKNTEKEVKALETQIKSLNGTFSSQQRELQSLPTKIANAETGYFKLRDAMQQTHTAFRNSGGRLADVAQRFNDVGGRVQAFGQKMSGFGDGLSRVTAGLSTGMYLAGKAAIDFESAFAGVVKTVNGTPEQLNNIRQSFLDLSTQIPVSANELSRIGEVAGQLGIKAENIVDFTKTIADLGATTNLAAEEGATSLAQFMAVMGTSQGNIRNLGSSIVELGNNFATNERAIVEMAQRLSGMGKQTNMAEADVLGLAAALSTVGIEAEAGGSAMTQVMNKMQNAVASGGDSLQKFASAAGVSANEFANAFRTRPVEALEMLLKGLNEVKENGGNVNDVLSSLGITGIREADAIKRLAGALNGESGLGKALEISNKGWRENNALTKEASIRYQTSASKIKMAKNEIQKIAIEMGSQLLPKLAQALTASKPLVKSLGNMMLWFSKLPTAVQLATLGFGPFMSVLGRMTTGIGSGVKAIGNFVKWVGKMSTAKSVGDMIKLSTSIAGVGTQAAKTGAMATLLTNPYVAGAALIGAAFVGVGTAIYREMTKHSRNHEAAIELTNGKYKEWYDAVIKGAEQSGNSINHMGDAVKRNSDAVKSEIKKVQAANSEIMENINKNFKDGKWYKLEFDGRFRKQLKEALSLSDEDVNQISNSVQVAANLVGNSLASLTGKYLEGKQITADYAMAQIKSVSDVTAATVASLEQRKAAEMSALEQKKANNLISEDLYNQQKEQVSKTYDSIIKETQDAQNTINDILSSAARENRVLTKSELDQLEEAYKKVGKTATEAATESKEAQQILQEAFNDTTAAAKLAALKQMGIIDQAKETYIKGLGSAEKKVQEMNKALDEWAAKEGGFKTIGIEYEGGDIAFNFKNDYERALALPDIKKAIMISESQGRTIKMTIDDLNFLNSMGIHPKNVEIIDQASQPLDNINGKIGHFEDTDIAPKSIMVQDDATPNITKAFNNLLDFASLNVPDKNINATDNASAVIDQAKFSLDGYNATETPVKSIMAQGNATPFIDQAKSSADSFNATDTPTKSIMAQGNATPFTNQATSSLNAYNGTPTPPKVLSAVDAASGTIWGVIGLLNSIPREVVSVVRVMSSVSGIPGIGLPFFATGGHIGMFARGGNIGQTENLQPNYTGIVGEAGPELFRVTKNGVNITPLSTSEKIKGISGALAEHGAKTNGNEINITINVTGNNINDKEDINVLVDTIEQKLVRKMKEVKNMSFGGGRNAVTL</sequence>
<evidence type="ECO:0000256" key="3">
    <source>
        <dbReference type="ARBA" id="ARBA00022490"/>
    </source>
</evidence>
<dbReference type="Pfam" id="PF10145">
    <property type="entry name" value="PhageMin_Tail"/>
    <property type="match status" value="1"/>
</dbReference>
<feature type="domain" description="Phage tail tape measure protein" evidence="7">
    <location>
        <begin position="281"/>
        <end position="472"/>
    </location>
</feature>
<dbReference type="EMBL" id="BK032542">
    <property type="protein sequence ID" value="DAF46656.1"/>
    <property type="molecule type" value="Genomic_DNA"/>
</dbReference>
<reference evidence="8" key="1">
    <citation type="journal article" date="2021" name="Proc. Natl. Acad. Sci. U.S.A.">
        <title>A Catalog of Tens of Thousands of Viruses from Human Metagenomes Reveals Hidden Associations with Chronic Diseases.</title>
        <authorList>
            <person name="Tisza M.J."/>
            <person name="Buck C.B."/>
        </authorList>
    </citation>
    <scope>NUCLEOTIDE SEQUENCE</scope>
    <source>
        <strain evidence="8">CtAFE3</strain>
    </source>
</reference>
<dbReference type="GO" id="GO:0008574">
    <property type="term" value="F:plus-end-directed microtubule motor activity"/>
    <property type="evidence" value="ECO:0007669"/>
    <property type="project" value="TreeGrafter"/>
</dbReference>
<dbReference type="PANTHER" id="PTHR47970">
    <property type="entry name" value="KINESIN-LIKE PROTEIN KIF11"/>
    <property type="match status" value="1"/>
</dbReference>
<organism evidence="8">
    <name type="scientific">Siphoviridae sp. ctAFE3</name>
    <dbReference type="NCBI Taxonomy" id="2827796"/>
    <lineage>
        <taxon>Viruses</taxon>
        <taxon>Duplodnaviria</taxon>
        <taxon>Heunggongvirae</taxon>
        <taxon>Uroviricota</taxon>
        <taxon>Caudoviricetes</taxon>
    </lineage>
</organism>
<dbReference type="GO" id="GO:0051231">
    <property type="term" value="P:spindle elongation"/>
    <property type="evidence" value="ECO:0007669"/>
    <property type="project" value="TreeGrafter"/>
</dbReference>
<evidence type="ECO:0000259" key="7">
    <source>
        <dbReference type="Pfam" id="PF10145"/>
    </source>
</evidence>
<dbReference type="Gene3D" id="1.10.287.1490">
    <property type="match status" value="1"/>
</dbReference>
<evidence type="ECO:0000256" key="5">
    <source>
        <dbReference type="ARBA" id="ARBA00023212"/>
    </source>
</evidence>
<comment type="subcellular location">
    <subcellularLocation>
        <location evidence="1">Cytoplasm</location>
        <location evidence="1">Cytoskeleton</location>
    </subcellularLocation>
</comment>
<keyword evidence="6" id="KW-0175">Coiled coil</keyword>
<evidence type="ECO:0000313" key="8">
    <source>
        <dbReference type="EMBL" id="DAF46656.1"/>
    </source>
</evidence>
<evidence type="ECO:0000256" key="1">
    <source>
        <dbReference type="ARBA" id="ARBA00004245"/>
    </source>
</evidence>
<dbReference type="PANTHER" id="PTHR47970:SF12">
    <property type="entry name" value="KINESIN FAMILY MEMBER 11"/>
    <property type="match status" value="1"/>
</dbReference>
<dbReference type="NCBIfam" id="TIGR01760">
    <property type="entry name" value="tape_meas_TP901"/>
    <property type="match status" value="1"/>
</dbReference>
<keyword evidence="2" id="KW-1245">Viral tail assembly</keyword>
<feature type="coiled-coil region" evidence="6">
    <location>
        <begin position="897"/>
        <end position="931"/>
    </location>
</feature>
<dbReference type="InterPro" id="IPR010090">
    <property type="entry name" value="Phage_tape_meas"/>
</dbReference>
<keyword evidence="2" id="KW-1188">Viral release from host cell</keyword>
<keyword evidence="4" id="KW-0505">Motor protein</keyword>
<protein>
    <submittedName>
        <fullName evidence="8">Minor tail protein</fullName>
    </submittedName>
</protein>
<proteinExistence type="predicted"/>